<keyword evidence="1" id="KW-0732">Signal</keyword>
<evidence type="ECO:0000259" key="2">
    <source>
        <dbReference type="PROSITE" id="PS51272"/>
    </source>
</evidence>
<keyword evidence="4" id="KW-1185">Reference proteome</keyword>
<evidence type="ECO:0000313" key="4">
    <source>
        <dbReference type="Proteomes" id="UP001057877"/>
    </source>
</evidence>
<dbReference type="InterPro" id="IPR001119">
    <property type="entry name" value="SLH_dom"/>
</dbReference>
<dbReference type="PANTHER" id="PTHR43308">
    <property type="entry name" value="OUTER MEMBRANE PROTEIN ALPHA-RELATED"/>
    <property type="match status" value="1"/>
</dbReference>
<dbReference type="Proteomes" id="UP001057877">
    <property type="component" value="Chromosome"/>
</dbReference>
<reference evidence="3" key="1">
    <citation type="submission" date="2022-01" db="EMBL/GenBank/DDBJ databases">
        <title>Paenibacillus spongiae sp. nov., isolated from marine sponge.</title>
        <authorList>
            <person name="Li Z."/>
            <person name="Zhang M."/>
        </authorList>
    </citation>
    <scope>NUCLEOTIDE SEQUENCE</scope>
    <source>
        <strain evidence="3">PHS-Z3</strain>
    </source>
</reference>
<dbReference type="InterPro" id="IPR014755">
    <property type="entry name" value="Cu-Rt/internalin_Ig-like"/>
</dbReference>
<proteinExistence type="predicted"/>
<sequence>MIRNRKWLIYFMAALLTFQVGTGSLLILPQQVEAASSGPVKQSVSPSSGASNVPLNARLVLTFDENVKKGTGNAMIYIRELGSGAMFDSFSVTDSRVMIGPSSKNVVTITPKSFALNTSYYVYIDPGAFLNESNSASFEGLTSTMDWNFSTVSAVDNTPPKLDTVSPLSPANGETNVSIGTALRLTFDEPVYAVNNSITIRNTATGQSSDTQYIPVVSANVTGSGTRTITISPLYPLRGDSPYEVTIPSGAFQDASGNAFAGISTGNWTWRTAMPALGIPELSPMNNSFGFPVDNDLVMMFPGNIAKTGTGWISINQVSNNELFYRVAASDVNINGNKVTINPSSNLKPNTSYYVLIDPGSFKDAGTGTNIYEGITDARKWTFTTNSGYDTQEPRLLERKPAAGGTQTTTSFDLEMTFDEPVYPGNGNIVIKSHPNGATVATIPVTSSKVTGGGTTKITVKPGIVFTNNVSYYVQIDSQALVDSSGNHFPGILNSSGWSFRVTQDSVKPTLSTVTPANNATEVGITGIVLSATFSEQVQPGNGAIKVKRISGTGNTEYATTVTVDPANNRKLNIAINGTLAANAKYYVEIPAGAVIDMAGNPYDGILNQYQWTFSTTSATGAPALLKSEMSGTSRIVLTYNKAINPAIDAVPLPASFYATVNNSGRSVTKVEVSGQTVILTLSSGIVYGQVVKLSYTPGTTYAIQDLTGLKAVGFSNRDITNSPDTTLPKPLHGSVQGNTITLTFNEDLQAVSSYAESQFSVNVAGSYRSVTYISGSGSVLFLTFNGSAVTSGQNVTITYTASSYPLRDWAGNNVSSFSGFYVQNGQDTRTPVLQTVTAVSSTVTLTYDEPLNPNVVPSTSSFAITVNGSARSVTKVTVSGAQVILTLSSAITSGQAVIVTYLGGYPGIADFGGNTVPAFSGMTANAGSNVSSLYGAVVKGSLLTMTFASTMNSNYKPASSQFTVKVNDVFRNVSTVSIVDSNVLLTLSTPVAIGDRVSVSYATSHGTSMQETNGSIIPAFADVGVANQTTWIDNPNGDYETAADGGIGIKVSVATTQSDISPANRNAKRYVLSADKVAGAYSTASTVGGTVPRVVFTVPESEQAAIVAVPLSTLYDARKNAANASFVVVYRDSTYEIPLSALDVLQPSAGTGSQLLIQIDTNAGSVTPQMITALNGSRAQQLVSPVNFEAKVVTGSQSKVIEAFSGYVKRSVSTASAVDPRSTAAVWFDPQTGKLSYVPTRVETKNSKYVITFQSKGNGTFAFIKGSVIYSDLGKHWARNDILLLANKYIVEGRTLTAFEPAKPITRGEFAMFIAKGLGLPGDKQAAAKFKDVNTSTVLAAYIGAASKAGIVQGMTDGTFKPNSPITREQIASMMVRAAGAAGVQINLSQDANSILKRFTDRTKIGTWALNDVAKAVQAGIINGMSNGAYGAKSNASRAEATVMINRLLQYVDFIDG</sequence>
<feature type="domain" description="SLH" evidence="2">
    <location>
        <begin position="1327"/>
        <end position="1390"/>
    </location>
</feature>
<dbReference type="InterPro" id="IPR011801">
    <property type="entry name" value="Swm_rep_I_cyn"/>
</dbReference>
<dbReference type="Pfam" id="PF00395">
    <property type="entry name" value="SLH"/>
    <property type="match status" value="3"/>
</dbReference>
<dbReference type="RefSeq" id="WP_258385982.1">
    <property type="nucleotide sequence ID" value="NZ_CP091430.1"/>
</dbReference>
<dbReference type="EMBL" id="CP091430">
    <property type="protein sequence ID" value="UVI29911.1"/>
    <property type="molecule type" value="Genomic_DNA"/>
</dbReference>
<dbReference type="Pfam" id="PF13205">
    <property type="entry name" value="Big_5"/>
    <property type="match status" value="5"/>
</dbReference>
<protein>
    <submittedName>
        <fullName evidence="3">Ig-like domain-containing protein</fullName>
    </submittedName>
</protein>
<dbReference type="InterPro" id="IPR032812">
    <property type="entry name" value="SbsA_Ig"/>
</dbReference>
<organism evidence="3 4">
    <name type="scientific">Paenibacillus spongiae</name>
    <dbReference type="NCBI Taxonomy" id="2909671"/>
    <lineage>
        <taxon>Bacteria</taxon>
        <taxon>Bacillati</taxon>
        <taxon>Bacillota</taxon>
        <taxon>Bacilli</taxon>
        <taxon>Bacillales</taxon>
        <taxon>Paenibacillaceae</taxon>
        <taxon>Paenibacillus</taxon>
    </lineage>
</organism>
<accession>A0ABY5S7M5</accession>
<dbReference type="Pfam" id="PF13753">
    <property type="entry name" value="SWM_repeat"/>
    <property type="match status" value="4"/>
</dbReference>
<dbReference type="InterPro" id="IPR028059">
    <property type="entry name" value="SWM_rpt"/>
</dbReference>
<dbReference type="Gene3D" id="2.60.40.1220">
    <property type="match status" value="2"/>
</dbReference>
<name>A0ABY5S7M5_9BACL</name>
<feature type="domain" description="SLH" evidence="2">
    <location>
        <begin position="1266"/>
        <end position="1326"/>
    </location>
</feature>
<gene>
    <name evidence="3" type="ORF">L1F29_31765</name>
</gene>
<dbReference type="InterPro" id="IPR051465">
    <property type="entry name" value="Cell_Envelope_Struct_Comp"/>
</dbReference>
<dbReference type="PROSITE" id="PS51272">
    <property type="entry name" value="SLH"/>
    <property type="match status" value="3"/>
</dbReference>
<feature type="domain" description="SLH" evidence="2">
    <location>
        <begin position="1397"/>
        <end position="1458"/>
    </location>
</feature>
<evidence type="ECO:0000313" key="3">
    <source>
        <dbReference type="EMBL" id="UVI29911.1"/>
    </source>
</evidence>
<evidence type="ECO:0000256" key="1">
    <source>
        <dbReference type="ARBA" id="ARBA00022729"/>
    </source>
</evidence>
<dbReference type="NCBIfam" id="TIGR02059">
    <property type="entry name" value="swm_rep_I"/>
    <property type="match status" value="4"/>
</dbReference>